<organism evidence="4 5">
    <name type="scientific">Paracoccus versutus</name>
    <name type="common">Thiobacillus versutus</name>
    <dbReference type="NCBI Taxonomy" id="34007"/>
    <lineage>
        <taxon>Bacteria</taxon>
        <taxon>Pseudomonadati</taxon>
        <taxon>Pseudomonadota</taxon>
        <taxon>Alphaproteobacteria</taxon>
        <taxon>Rhodobacterales</taxon>
        <taxon>Paracoccaceae</taxon>
        <taxon>Paracoccus</taxon>
    </lineage>
</organism>
<gene>
    <name evidence="2" type="primary">def</name>
    <name evidence="4" type="ORF">BDD41_4342</name>
</gene>
<feature type="binding site" evidence="2">
    <location>
        <position position="166"/>
    </location>
    <ligand>
        <name>Fe cation</name>
        <dbReference type="ChEBI" id="CHEBI:24875"/>
    </ligand>
</feature>
<sequence>MPEPLSGEDAAQASQGPDPARLAAQGRIRPILIHPDPALRRICAPVGRLGWDEVSQLAADLLATMYHAGGRGLAAPQIGEGWRIFVMDHGWKEGTPLPRVVMDPEILALGGEVETIEEACLSIPGRPVAVTRPVTISMRCFDLAGAMQVLTLAGIEARIAQHEADHLDGRLILDTLEGPEDSGVR</sequence>
<keyword evidence="2" id="KW-0378">Hydrolase</keyword>
<keyword evidence="2" id="KW-0648">Protein biosynthesis</keyword>
<dbReference type="HAMAP" id="MF_00163">
    <property type="entry name" value="Pep_deformylase"/>
    <property type="match status" value="1"/>
</dbReference>
<reference evidence="4 5" key="1">
    <citation type="submission" date="2018-08" db="EMBL/GenBank/DDBJ databases">
        <title>Genomic Encyclopedia of Archaeal and Bacterial Type Strains, Phase II (KMG-II): from individual species to whole genera.</title>
        <authorList>
            <person name="Goeker M."/>
        </authorList>
    </citation>
    <scope>NUCLEOTIDE SEQUENCE [LARGE SCALE GENOMIC DNA]</scope>
    <source>
        <strain evidence="4 5">DSM 17099</strain>
    </source>
</reference>
<keyword evidence="2" id="KW-0408">Iron</keyword>
<evidence type="ECO:0000256" key="1">
    <source>
        <dbReference type="ARBA" id="ARBA00010759"/>
    </source>
</evidence>
<dbReference type="PANTHER" id="PTHR10458:SF22">
    <property type="entry name" value="PEPTIDE DEFORMYLASE"/>
    <property type="match status" value="1"/>
</dbReference>
<dbReference type="SUPFAM" id="SSF56420">
    <property type="entry name" value="Peptide deformylase"/>
    <property type="match status" value="1"/>
</dbReference>
<feature type="region of interest" description="Disordered" evidence="3">
    <location>
        <begin position="1"/>
        <end position="21"/>
    </location>
</feature>
<dbReference type="Gene3D" id="3.90.45.10">
    <property type="entry name" value="Peptide deformylase"/>
    <property type="match status" value="1"/>
</dbReference>
<dbReference type="InterPro" id="IPR036821">
    <property type="entry name" value="Peptide_deformylase_sf"/>
</dbReference>
<comment type="cofactor">
    <cofactor evidence="2">
        <name>Fe(2+)</name>
        <dbReference type="ChEBI" id="CHEBI:29033"/>
    </cofactor>
    <text evidence="2">Binds 1 Fe(2+) ion.</text>
</comment>
<dbReference type="NCBIfam" id="NF001159">
    <property type="entry name" value="PRK00150.1-3"/>
    <property type="match status" value="1"/>
</dbReference>
<comment type="catalytic activity">
    <reaction evidence="2">
        <text>N-terminal N-formyl-L-methionyl-[peptide] + H2O = N-terminal L-methionyl-[peptide] + formate</text>
        <dbReference type="Rhea" id="RHEA:24420"/>
        <dbReference type="Rhea" id="RHEA-COMP:10639"/>
        <dbReference type="Rhea" id="RHEA-COMP:10640"/>
        <dbReference type="ChEBI" id="CHEBI:15377"/>
        <dbReference type="ChEBI" id="CHEBI:15740"/>
        <dbReference type="ChEBI" id="CHEBI:49298"/>
        <dbReference type="ChEBI" id="CHEBI:64731"/>
        <dbReference type="EC" id="3.5.1.88"/>
    </reaction>
</comment>
<comment type="similarity">
    <text evidence="1 2">Belongs to the polypeptide deformylase family.</text>
</comment>
<comment type="function">
    <text evidence="2">Removes the formyl group from the N-terminal Met of newly synthesized proteins. Requires at least a dipeptide for an efficient rate of reaction. N-terminal L-methionine is a prerequisite for activity but the enzyme has broad specificity at other positions.</text>
</comment>
<keyword evidence="2" id="KW-0479">Metal-binding</keyword>
<dbReference type="GO" id="GO:0046872">
    <property type="term" value="F:metal ion binding"/>
    <property type="evidence" value="ECO:0007669"/>
    <property type="project" value="UniProtKB-KW"/>
</dbReference>
<dbReference type="Pfam" id="PF01327">
    <property type="entry name" value="Pep_deformylase"/>
    <property type="match status" value="1"/>
</dbReference>
<evidence type="ECO:0000313" key="5">
    <source>
        <dbReference type="Proteomes" id="UP000256941"/>
    </source>
</evidence>
<feature type="active site" evidence="2">
    <location>
        <position position="163"/>
    </location>
</feature>
<protein>
    <recommendedName>
        <fullName evidence="2">Peptide deformylase</fullName>
        <shortName evidence="2">PDF</shortName>
        <ecNumber evidence="2">3.5.1.88</ecNumber>
    </recommendedName>
    <alternativeName>
        <fullName evidence="2">Polypeptide deformylase</fullName>
    </alternativeName>
</protein>
<dbReference type="InterPro" id="IPR023635">
    <property type="entry name" value="Peptide_deformylase"/>
</dbReference>
<feature type="binding site" evidence="2">
    <location>
        <position position="120"/>
    </location>
    <ligand>
        <name>Fe cation</name>
        <dbReference type="ChEBI" id="CHEBI:24875"/>
    </ligand>
</feature>
<dbReference type="GO" id="GO:0006412">
    <property type="term" value="P:translation"/>
    <property type="evidence" value="ECO:0007669"/>
    <property type="project" value="UniProtKB-UniRule"/>
</dbReference>
<dbReference type="PANTHER" id="PTHR10458">
    <property type="entry name" value="PEPTIDE DEFORMYLASE"/>
    <property type="match status" value="1"/>
</dbReference>
<dbReference type="Proteomes" id="UP000256941">
    <property type="component" value="Unassembled WGS sequence"/>
</dbReference>
<dbReference type="PIRSF" id="PIRSF004749">
    <property type="entry name" value="Pep_def"/>
    <property type="match status" value="1"/>
</dbReference>
<proteinExistence type="inferred from homology"/>
<comment type="caution">
    <text evidence="4">The sequence shown here is derived from an EMBL/GenBank/DDBJ whole genome shotgun (WGS) entry which is preliminary data.</text>
</comment>
<dbReference type="EC" id="3.5.1.88" evidence="2"/>
<name>A0A3D9X9V3_PARVE</name>
<evidence type="ECO:0000313" key="4">
    <source>
        <dbReference type="EMBL" id="REF67320.1"/>
    </source>
</evidence>
<dbReference type="AlphaFoldDB" id="A0A3D9X9V3"/>
<dbReference type="CDD" id="cd00487">
    <property type="entry name" value="Pep_deformylase"/>
    <property type="match status" value="1"/>
</dbReference>
<dbReference type="GO" id="GO:0042586">
    <property type="term" value="F:peptide deformylase activity"/>
    <property type="evidence" value="ECO:0007669"/>
    <property type="project" value="UniProtKB-UniRule"/>
</dbReference>
<accession>A0A3D9X9V3</accession>
<dbReference type="RefSeq" id="WP_116222966.1">
    <property type="nucleotide sequence ID" value="NZ_CP038197.1"/>
</dbReference>
<dbReference type="PRINTS" id="PR01576">
    <property type="entry name" value="PDEFORMYLASE"/>
</dbReference>
<evidence type="ECO:0000256" key="2">
    <source>
        <dbReference type="HAMAP-Rule" id="MF_00163"/>
    </source>
</evidence>
<dbReference type="EMBL" id="QTUJ01000004">
    <property type="protein sequence ID" value="REF67320.1"/>
    <property type="molecule type" value="Genomic_DNA"/>
</dbReference>
<feature type="binding site" evidence="2">
    <location>
        <position position="162"/>
    </location>
    <ligand>
        <name>Fe cation</name>
        <dbReference type="ChEBI" id="CHEBI:24875"/>
    </ligand>
</feature>
<evidence type="ECO:0000256" key="3">
    <source>
        <dbReference type="SAM" id="MobiDB-lite"/>
    </source>
</evidence>